<accession>A0ABW0LX11</accession>
<evidence type="ECO:0008006" key="3">
    <source>
        <dbReference type="Google" id="ProtNLM"/>
    </source>
</evidence>
<proteinExistence type="predicted"/>
<comment type="caution">
    <text evidence="1">The sequence shown here is derived from an EMBL/GenBank/DDBJ whole genome shotgun (WGS) entry which is preliminary data.</text>
</comment>
<dbReference type="EMBL" id="JBHSMH010000030">
    <property type="protein sequence ID" value="MFC5469266.1"/>
    <property type="molecule type" value="Genomic_DNA"/>
</dbReference>
<evidence type="ECO:0000313" key="1">
    <source>
        <dbReference type="EMBL" id="MFC5469266.1"/>
    </source>
</evidence>
<gene>
    <name evidence="1" type="ORF">ACFPPD_11090</name>
</gene>
<dbReference type="RefSeq" id="WP_209749311.1">
    <property type="nucleotide sequence ID" value="NZ_JBHSMH010000030.1"/>
</dbReference>
<organism evidence="1 2">
    <name type="scientific">Cohnella suwonensis</name>
    <dbReference type="NCBI Taxonomy" id="696072"/>
    <lineage>
        <taxon>Bacteria</taxon>
        <taxon>Bacillati</taxon>
        <taxon>Bacillota</taxon>
        <taxon>Bacilli</taxon>
        <taxon>Bacillales</taxon>
        <taxon>Paenibacillaceae</taxon>
        <taxon>Cohnella</taxon>
    </lineage>
</organism>
<name>A0ABW0LX11_9BACL</name>
<protein>
    <recommendedName>
        <fullName evidence="3">Transcriptional regulator</fullName>
    </recommendedName>
</protein>
<dbReference type="Proteomes" id="UP001596105">
    <property type="component" value="Unassembled WGS sequence"/>
</dbReference>
<evidence type="ECO:0000313" key="2">
    <source>
        <dbReference type="Proteomes" id="UP001596105"/>
    </source>
</evidence>
<reference evidence="2" key="1">
    <citation type="journal article" date="2019" name="Int. J. Syst. Evol. Microbiol.">
        <title>The Global Catalogue of Microorganisms (GCM) 10K type strain sequencing project: providing services to taxonomists for standard genome sequencing and annotation.</title>
        <authorList>
            <consortium name="The Broad Institute Genomics Platform"/>
            <consortium name="The Broad Institute Genome Sequencing Center for Infectious Disease"/>
            <person name="Wu L."/>
            <person name="Ma J."/>
        </authorList>
    </citation>
    <scope>NUCLEOTIDE SEQUENCE [LARGE SCALE GENOMIC DNA]</scope>
    <source>
        <strain evidence="2">CCUG 57113</strain>
    </source>
</reference>
<sequence length="231" mass="26667">MGMNRGHGKSEGELEYEKLLERQKLTAKGARLEQLNKQSEGERKLLTEIVWPVRRSFEGIVLEKEFVTMTGTKAYIDAYDDNVRFGLEAEGFASHAENITRPRYDFEKMRIRSMGALGILYVPFSYDEMDKKPDLSRRTLFELYGKFGGGFAKDRSAAKLTLFENEVIRHAMWLARPIRLRDVSECLEIGEDTSRKIVRSLVSKGMLRPTTHSMQRTHSYELVDSAAVYRR</sequence>
<keyword evidence="2" id="KW-1185">Reference proteome</keyword>